<protein>
    <submittedName>
        <fullName evidence="2">Uncharacterized protein</fullName>
    </submittedName>
</protein>
<accession>A0ABT9YL61</accession>
<keyword evidence="3" id="KW-1185">Reference proteome</keyword>
<feature type="compositionally biased region" description="Polar residues" evidence="1">
    <location>
        <begin position="1"/>
        <end position="11"/>
    </location>
</feature>
<name>A0ABT9YL61_9BACI</name>
<feature type="compositionally biased region" description="Polar residues" evidence="1">
    <location>
        <begin position="88"/>
        <end position="101"/>
    </location>
</feature>
<feature type="compositionally biased region" description="Basic and acidic residues" evidence="1">
    <location>
        <begin position="36"/>
        <end position="57"/>
    </location>
</feature>
<gene>
    <name evidence="2" type="ORF">J2S05_002751</name>
</gene>
<reference evidence="2 3" key="1">
    <citation type="submission" date="2023-07" db="EMBL/GenBank/DDBJ databases">
        <title>Genomic Encyclopedia of Type Strains, Phase IV (KMG-IV): sequencing the most valuable type-strain genomes for metagenomic binning, comparative biology and taxonomic classification.</title>
        <authorList>
            <person name="Goeker M."/>
        </authorList>
    </citation>
    <scope>NUCLEOTIDE SEQUENCE [LARGE SCALE GENOMIC DNA]</scope>
    <source>
        <strain evidence="2 3">DSM 19154</strain>
    </source>
</reference>
<sequence length="114" mass="13278">MCHQVESTWKQEGQGISMREQSLPSGIKAGARRKRIYQERPRYQAESAREQEREDHTKKKHPLPSQISWGARRKRIILRRSTRYQAKPAQNQAERASTKSGTLLPPKGDQRFIP</sequence>
<proteinExistence type="predicted"/>
<evidence type="ECO:0000256" key="1">
    <source>
        <dbReference type="SAM" id="MobiDB-lite"/>
    </source>
</evidence>
<feature type="region of interest" description="Disordered" evidence="1">
    <location>
        <begin position="1"/>
        <end position="114"/>
    </location>
</feature>
<feature type="compositionally biased region" description="Basic residues" evidence="1">
    <location>
        <begin position="71"/>
        <end position="82"/>
    </location>
</feature>
<dbReference type="Proteomes" id="UP001225034">
    <property type="component" value="Unassembled WGS sequence"/>
</dbReference>
<dbReference type="EMBL" id="JAUSUA010000004">
    <property type="protein sequence ID" value="MDQ0207942.1"/>
    <property type="molecule type" value="Genomic_DNA"/>
</dbReference>
<organism evidence="2 3">
    <name type="scientific">Alkalicoccobacillus murimartini</name>
    <dbReference type="NCBI Taxonomy" id="171685"/>
    <lineage>
        <taxon>Bacteria</taxon>
        <taxon>Bacillati</taxon>
        <taxon>Bacillota</taxon>
        <taxon>Bacilli</taxon>
        <taxon>Bacillales</taxon>
        <taxon>Bacillaceae</taxon>
        <taxon>Alkalicoccobacillus</taxon>
    </lineage>
</organism>
<evidence type="ECO:0000313" key="2">
    <source>
        <dbReference type="EMBL" id="MDQ0207942.1"/>
    </source>
</evidence>
<evidence type="ECO:0000313" key="3">
    <source>
        <dbReference type="Proteomes" id="UP001225034"/>
    </source>
</evidence>
<comment type="caution">
    <text evidence="2">The sequence shown here is derived from an EMBL/GenBank/DDBJ whole genome shotgun (WGS) entry which is preliminary data.</text>
</comment>
<dbReference type="RefSeq" id="WP_306983629.1">
    <property type="nucleotide sequence ID" value="NZ_JAUSUA010000004.1"/>
</dbReference>